<proteinExistence type="predicted"/>
<evidence type="ECO:0000256" key="1">
    <source>
        <dbReference type="SAM" id="MobiDB-lite"/>
    </source>
</evidence>
<dbReference type="GO" id="GO:0043571">
    <property type="term" value="P:maintenance of CRISPR repeat elements"/>
    <property type="evidence" value="ECO:0007669"/>
    <property type="project" value="InterPro"/>
</dbReference>
<dbReference type="RefSeq" id="WP_076349606.1">
    <property type="nucleotide sequence ID" value="NZ_CP019082.1"/>
</dbReference>
<dbReference type="KEGG" id="pbor:BSF38_04789"/>
<organism evidence="2 3">
    <name type="scientific">Paludisphaera borealis</name>
    <dbReference type="NCBI Taxonomy" id="1387353"/>
    <lineage>
        <taxon>Bacteria</taxon>
        <taxon>Pseudomonadati</taxon>
        <taxon>Planctomycetota</taxon>
        <taxon>Planctomycetia</taxon>
        <taxon>Isosphaerales</taxon>
        <taxon>Isosphaeraceae</taxon>
        <taxon>Paludisphaera</taxon>
    </lineage>
</organism>
<protein>
    <recommendedName>
        <fullName evidence="4">CRISPR-associated protein Csd2</fullName>
    </recommendedName>
</protein>
<dbReference type="Proteomes" id="UP000186309">
    <property type="component" value="Chromosome"/>
</dbReference>
<evidence type="ECO:0000313" key="3">
    <source>
        <dbReference type="Proteomes" id="UP000186309"/>
    </source>
</evidence>
<sequence>MTNPVSSRYDFAYFFDITDGNPNGDPDAGNLPRIDAETGQGLVTDVCLKRKIRNYVGLAHGEQPPYEIYVKERAVLNRQHDRAWQKVDPKATKDKDKLPKDEKKARELTAWMCGNFFDVRAFGAVMTTEVNCGQVRGPVQFGIARSLHPIVAQEHAVTRCAVTNERDLEKERTIGRKFTVPYALYRVHGYVNPNLAGDPNGTGFSESDLSLFRQALDQMFESDKSAARANMRPVACIAFRHESRLGNARADKLFSRVLCTARQGVQPLPGAENGDGDGRPPRSFGDYELTVDEQDLPSGVTIEHWIDWR</sequence>
<dbReference type="Pfam" id="PF05107">
    <property type="entry name" value="Cas_Cas7"/>
    <property type="match status" value="1"/>
</dbReference>
<dbReference type="STRING" id="1387353.BSF38_04789"/>
<evidence type="ECO:0008006" key="4">
    <source>
        <dbReference type="Google" id="ProtNLM"/>
    </source>
</evidence>
<feature type="region of interest" description="Disordered" evidence="1">
    <location>
        <begin position="265"/>
        <end position="290"/>
    </location>
</feature>
<dbReference type="AlphaFoldDB" id="A0A1U7CWB7"/>
<evidence type="ECO:0000313" key="2">
    <source>
        <dbReference type="EMBL" id="APW63225.1"/>
    </source>
</evidence>
<dbReference type="EMBL" id="CP019082">
    <property type="protein sequence ID" value="APW63225.1"/>
    <property type="molecule type" value="Genomic_DNA"/>
</dbReference>
<dbReference type="InterPro" id="IPR013418">
    <property type="entry name" value="CRISPR-assoc_prot_Cas7/Csd2"/>
</dbReference>
<accession>A0A1U7CWB7</accession>
<dbReference type="NCBIfam" id="TIGR02589">
    <property type="entry name" value="cas_Csd2"/>
    <property type="match status" value="1"/>
</dbReference>
<dbReference type="InterPro" id="IPR006482">
    <property type="entry name" value="Cas7_Csh2/Csh2"/>
</dbReference>
<dbReference type="NCBIfam" id="TIGR01595">
    <property type="entry name" value="cas_CT1132"/>
    <property type="match status" value="1"/>
</dbReference>
<reference evidence="3" key="1">
    <citation type="submission" date="2016-12" db="EMBL/GenBank/DDBJ databases">
        <title>Comparative genomics of four Isosphaeraceae planctomycetes: a common pool of plasmids and glycoside hydrolase genes.</title>
        <authorList>
            <person name="Ivanova A."/>
        </authorList>
    </citation>
    <scope>NUCLEOTIDE SEQUENCE [LARGE SCALE GENOMIC DNA]</scope>
    <source>
        <strain evidence="3">PX4</strain>
    </source>
</reference>
<keyword evidence="3" id="KW-1185">Reference proteome</keyword>
<name>A0A1U7CWB7_9BACT</name>
<gene>
    <name evidence="2" type="ORF">BSF38_04789</name>
</gene>
<dbReference type="OrthoDB" id="9776792at2"/>